<proteinExistence type="predicted"/>
<dbReference type="InterPro" id="IPR015943">
    <property type="entry name" value="WD40/YVTN_repeat-like_dom_sf"/>
</dbReference>
<accession>W0RUV7</accession>
<dbReference type="CDD" id="cd15482">
    <property type="entry name" value="Sialidase_non-viral"/>
    <property type="match status" value="1"/>
</dbReference>
<dbReference type="AlphaFoldDB" id="W0RUV7"/>
<feature type="compositionally biased region" description="Gly residues" evidence="1">
    <location>
        <begin position="562"/>
        <end position="571"/>
    </location>
</feature>
<evidence type="ECO:0000313" key="3">
    <source>
        <dbReference type="EMBL" id="AHG93368.1"/>
    </source>
</evidence>
<keyword evidence="4" id="KW-1185">Reference proteome</keyword>
<keyword evidence="3" id="KW-0614">Plasmid</keyword>
<dbReference type="PANTHER" id="PTHR43739:SF5">
    <property type="entry name" value="EXO-ALPHA-SIALIDASE"/>
    <property type="match status" value="1"/>
</dbReference>
<dbReference type="GO" id="GO:0010411">
    <property type="term" value="P:xyloglucan metabolic process"/>
    <property type="evidence" value="ECO:0007669"/>
    <property type="project" value="TreeGrafter"/>
</dbReference>
<name>W0RUV7_9BACT</name>
<protein>
    <recommendedName>
        <fullName evidence="5">Sortilin N-terminal domain-containing protein</fullName>
    </recommendedName>
</protein>
<sequence length="1082" mass="113011">MLSLAPLLNARTTARIGTALVVATCLAAATRLPAQAAGPVDARLLSALRWRNLGPFRAGRVAAVTGAVGQPGVFYIGLPAGGVWKTTSAGATWFPVFDDVAEVSSVGAIEAAPSDPNVVYAGTGDMITGGAINEGNGVWVSRDAGRTWRHAGLDATKQIPSILVDPRDARTALVAAQGDVHARSGDRGVFRTTDGGATWTRVLFVDSTTGAQKLARASDAPDVVFVTTVRHYVAPGVPTPPPTGIPASDTARTGTYVYKSTDGGVTWRELPYTGLPRLTGRTSIAVAAHTNAQRVFLVTNSGFYRSDDGGATWRAMAADDERIRNGQGGYNCGVYVDPQNPDVVYTISTSSYKSTDGGATFTGFKGAPGGDDPQQLWIDPTDGRRMLLGLDQGAVVTLDGGATWSSWYNQSTEQIYHISTDNSVPYWIYGTQQDAGAIRTHALGRYGAVGPFDWRPVPGWEWGTIIADPTNPNTVWSSGVGVVRISYPSEQSINLAPSLDPALALRATSSQPLAFAPWNAHLLLAGFQKVMGTTDGGAHWTALSPDLTTGMPHDSARAAGPPNGGNAGGQGAAIESLSPSAVTAGTIWVGTSNGRTAVTRDAGKTWADVTIPGVPTAGRVLVAVEASPQNAAEAYAAVDVHYIGDYAPYVFRTRDYGRTWTPITAGLPVGQPNGSFVRVVRADSTRAGLLFAGTESGMFVSFDDGDHWQSMQQNLPTTSYRDIRTKGTDLIVATYGRGLWVLDGFPMLRQLTPTTAARAAELFAPADALRLRRNVNQDTPFPPEVPQAPNPPDGVIVDYWLARAPAGPVTLDVLDATGAVVRHLTSAPGAPIVEAARPPHPNFWVAPPEALPAAAGANRTSWDLRSDAPPALRHTFEINANPERTPPSPEGPLVLPGVYTLRLTVDGQRATRTVTVRPDPASPATLAGLGAQHALQMRLVEGLRASWEGYQQAAALRAALRGTGTLPAAASAFLARVDTVAGTLDAERARGRASRDVPTFVSLNAAFAAQLNAQELGDAAPTPGALAAYAKACGDLRSAAAAWTRLRASALAGLDAESAGRARAAVDGAAPALGAAASAACR</sequence>
<dbReference type="OrthoDB" id="9764804at2"/>
<dbReference type="PANTHER" id="PTHR43739">
    <property type="entry name" value="XYLOGLUCANASE (EUROFUNG)"/>
    <property type="match status" value="1"/>
</dbReference>
<evidence type="ECO:0000256" key="2">
    <source>
        <dbReference type="SAM" id="SignalP"/>
    </source>
</evidence>
<organism evidence="3 4">
    <name type="scientific">Gemmatirosa kalamazoonensis</name>
    <dbReference type="NCBI Taxonomy" id="861299"/>
    <lineage>
        <taxon>Bacteria</taxon>
        <taxon>Pseudomonadati</taxon>
        <taxon>Gemmatimonadota</taxon>
        <taxon>Gemmatimonadia</taxon>
        <taxon>Gemmatimonadales</taxon>
        <taxon>Gemmatimonadaceae</taxon>
        <taxon>Gemmatirosa</taxon>
    </lineage>
</organism>
<keyword evidence="2" id="KW-0732">Signal</keyword>
<reference evidence="3 4" key="1">
    <citation type="journal article" date="2014" name="Genome Announc.">
        <title>Genome Sequence and Methylome of Soil Bacterium Gemmatirosa kalamazoonensis KBS708T, a Member of the Rarely Cultivated Gemmatimonadetes Phylum.</title>
        <authorList>
            <person name="Debruyn J.M."/>
            <person name="Radosevich M."/>
            <person name="Wommack K.E."/>
            <person name="Polson S.W."/>
            <person name="Hauser L.J."/>
            <person name="Fawaz M.N."/>
            <person name="Korlach J."/>
            <person name="Tsai Y.C."/>
        </authorList>
    </citation>
    <scope>NUCLEOTIDE SEQUENCE [LARGE SCALE GENOMIC DNA]</scope>
    <source>
        <strain evidence="3 4">KBS708</strain>
        <plasmid evidence="4">Plasmid 2</plasmid>
    </source>
</reference>
<dbReference type="RefSeq" id="WP_025414671.1">
    <property type="nucleotide sequence ID" value="NZ_CP007130.1"/>
</dbReference>
<dbReference type="SUPFAM" id="SSF50939">
    <property type="entry name" value="Sialidases"/>
    <property type="match status" value="1"/>
</dbReference>
<dbReference type="HOGENOM" id="CLU_004847_0_0_0"/>
<dbReference type="Gene3D" id="2.130.10.10">
    <property type="entry name" value="YVTN repeat-like/Quinoprotein amine dehydrogenase"/>
    <property type="match status" value="3"/>
</dbReference>
<dbReference type="InterPro" id="IPR052025">
    <property type="entry name" value="Xyloglucanase_GH74"/>
</dbReference>
<feature type="region of interest" description="Disordered" evidence="1">
    <location>
        <begin position="547"/>
        <end position="573"/>
    </location>
</feature>
<dbReference type="InParanoid" id="W0RUV7"/>
<evidence type="ECO:0008006" key="5">
    <source>
        <dbReference type="Google" id="ProtNLM"/>
    </source>
</evidence>
<dbReference type="eggNOG" id="COG4447">
    <property type="taxonomic scope" value="Bacteria"/>
</dbReference>
<dbReference type="EMBL" id="CP007130">
    <property type="protein sequence ID" value="AHG93368.1"/>
    <property type="molecule type" value="Genomic_DNA"/>
</dbReference>
<dbReference type="SUPFAM" id="SSF110296">
    <property type="entry name" value="Oligoxyloglucan reducing end-specific cellobiohydrolase"/>
    <property type="match status" value="1"/>
</dbReference>
<dbReference type="KEGG" id="gba:J421_5833"/>
<evidence type="ECO:0000313" key="4">
    <source>
        <dbReference type="Proteomes" id="UP000019151"/>
    </source>
</evidence>
<evidence type="ECO:0000256" key="1">
    <source>
        <dbReference type="SAM" id="MobiDB-lite"/>
    </source>
</evidence>
<dbReference type="InterPro" id="IPR036278">
    <property type="entry name" value="Sialidase_sf"/>
</dbReference>
<feature type="signal peptide" evidence="2">
    <location>
        <begin position="1"/>
        <end position="36"/>
    </location>
</feature>
<dbReference type="PATRIC" id="fig|861299.3.peg.5879"/>
<dbReference type="Proteomes" id="UP000019151">
    <property type="component" value="Plasmid 2"/>
</dbReference>
<geneLocation type="plasmid" evidence="3 4">
    <name>2</name>
</geneLocation>
<gene>
    <name evidence="3" type="ORF">J421_5833</name>
</gene>
<feature type="chain" id="PRO_5004794865" description="Sortilin N-terminal domain-containing protein" evidence="2">
    <location>
        <begin position="37"/>
        <end position="1082"/>
    </location>
</feature>